<dbReference type="InterPro" id="IPR043129">
    <property type="entry name" value="ATPase_NBD"/>
</dbReference>
<keyword evidence="1" id="KW-0547">Nucleotide-binding</keyword>
<evidence type="ECO:0000313" key="4">
    <source>
        <dbReference type="Proteomes" id="UP001187682"/>
    </source>
</evidence>
<protein>
    <submittedName>
        <fullName evidence="3">Related to hsp70 protein</fullName>
    </submittedName>
</protein>
<dbReference type="AlphaFoldDB" id="A0AAE8N287"/>
<reference evidence="3" key="1">
    <citation type="submission" date="2018-03" db="EMBL/GenBank/DDBJ databases">
        <authorList>
            <person name="Guldener U."/>
        </authorList>
    </citation>
    <scope>NUCLEOTIDE SEQUENCE</scope>
</reference>
<name>A0AAE8N287_9PEZI</name>
<dbReference type="Pfam" id="PF00012">
    <property type="entry name" value="HSP70"/>
    <property type="match status" value="1"/>
</dbReference>
<evidence type="ECO:0000256" key="1">
    <source>
        <dbReference type="ARBA" id="ARBA00022741"/>
    </source>
</evidence>
<dbReference type="GO" id="GO:0140662">
    <property type="term" value="F:ATP-dependent protein folding chaperone"/>
    <property type="evidence" value="ECO:0007669"/>
    <property type="project" value="InterPro"/>
</dbReference>
<dbReference type="PANTHER" id="PTHR14187">
    <property type="entry name" value="ALPHA KINASE/ELONGATION FACTOR 2 KINASE"/>
    <property type="match status" value="1"/>
</dbReference>
<dbReference type="Gene3D" id="3.30.420.40">
    <property type="match status" value="2"/>
</dbReference>
<gene>
    <name evidence="3" type="ORF">DNG_06160</name>
</gene>
<dbReference type="PANTHER" id="PTHR14187:SF5">
    <property type="entry name" value="HEAT SHOCK 70 KDA PROTEIN 12A"/>
    <property type="match status" value="1"/>
</dbReference>
<dbReference type="CDD" id="cd10170">
    <property type="entry name" value="ASKHA_NBD_HSP70"/>
    <property type="match status" value="1"/>
</dbReference>
<dbReference type="GO" id="GO:0005524">
    <property type="term" value="F:ATP binding"/>
    <property type="evidence" value="ECO:0007669"/>
    <property type="project" value="UniProtKB-KW"/>
</dbReference>
<dbReference type="Proteomes" id="UP001187682">
    <property type="component" value="Unassembled WGS sequence"/>
</dbReference>
<accession>A0AAE8N287</accession>
<dbReference type="EMBL" id="ONZQ02000008">
    <property type="protein sequence ID" value="SPO03477.1"/>
    <property type="molecule type" value="Genomic_DNA"/>
</dbReference>
<keyword evidence="4" id="KW-1185">Reference proteome</keyword>
<comment type="caution">
    <text evidence="3">The sequence shown here is derived from an EMBL/GenBank/DDBJ whole genome shotgun (WGS) entry which is preliminary data.</text>
</comment>
<evidence type="ECO:0000256" key="2">
    <source>
        <dbReference type="ARBA" id="ARBA00022840"/>
    </source>
</evidence>
<sequence>MGELKSRLTEDVVNSVPIDFVITVPAIWTDQAKEATGAAAREAGLEAATVYTLKDMAPRLGIGQKLVVCDAGGGTVDLVTYQVIGRDPLALKEVTEGTGGKNGSSMLNERFRRHLKATHGEGYWTNERLVAPLQLFEQYKKTWTPGAKRLFIDVEPGLNLHRNRYAVPEAAIHDVFEPIIKEIIKWILAQIKEAGDSVFAVLLVGGFGQSGYLETRVKAKLPSYRHAYGFDAVTAMDWLIKKGESYPEGKSSSVGLKLMFSESGDFIGDGRVRVCINTVDHNAPAFPNANTHQTGSLSIDLIKALGLLQASDKRQLRGGVWCYVLEGNVEANYGSAMITYTLSTGGIIHDVLTTEYN</sequence>
<evidence type="ECO:0000313" key="3">
    <source>
        <dbReference type="EMBL" id="SPO03477.1"/>
    </source>
</evidence>
<keyword evidence="2" id="KW-0067">ATP-binding</keyword>
<organism evidence="3 4">
    <name type="scientific">Cephalotrichum gorgonifer</name>
    <dbReference type="NCBI Taxonomy" id="2041049"/>
    <lineage>
        <taxon>Eukaryota</taxon>
        <taxon>Fungi</taxon>
        <taxon>Dikarya</taxon>
        <taxon>Ascomycota</taxon>
        <taxon>Pezizomycotina</taxon>
        <taxon>Sordariomycetes</taxon>
        <taxon>Hypocreomycetidae</taxon>
        <taxon>Microascales</taxon>
        <taxon>Microascaceae</taxon>
        <taxon>Cephalotrichum</taxon>
    </lineage>
</organism>
<dbReference type="InterPro" id="IPR013126">
    <property type="entry name" value="Hsp_70_fam"/>
</dbReference>
<proteinExistence type="predicted"/>
<dbReference type="SUPFAM" id="SSF53067">
    <property type="entry name" value="Actin-like ATPase domain"/>
    <property type="match status" value="2"/>
</dbReference>